<dbReference type="OrthoDB" id="431363at2"/>
<geneLocation type="plasmid" evidence="2 3">
    <name>Cy782201</name>
</geneLocation>
<keyword evidence="3" id="KW-1185">Reference proteome</keyword>
<dbReference type="NCBIfam" id="TIGR04155">
    <property type="entry name" value="cyano_PEP"/>
    <property type="match status" value="1"/>
</dbReference>
<dbReference type="InterPro" id="IPR026374">
    <property type="entry name" value="Cyano_PEP"/>
</dbReference>
<keyword evidence="1" id="KW-0732">Signal</keyword>
<dbReference type="Proteomes" id="UP000008206">
    <property type="component" value="Plasmid Cy782201"/>
</dbReference>
<gene>
    <name evidence="2" type="ordered locus">Cyan7822_5815</name>
</gene>
<feature type="signal peptide" evidence="1">
    <location>
        <begin position="1"/>
        <end position="30"/>
    </location>
</feature>
<keyword evidence="2" id="KW-0614">Plasmid</keyword>
<dbReference type="KEGG" id="cyj:Cyan7822_5815"/>
<accession>E0UL40</accession>
<reference evidence="3" key="1">
    <citation type="journal article" date="2011" name="MBio">
        <title>Novel metabolic attributes of the genus Cyanothece, comprising a group of unicellular nitrogen-fixing Cyanobacteria.</title>
        <authorList>
            <person name="Bandyopadhyay A."/>
            <person name="Elvitigala T."/>
            <person name="Welsh E."/>
            <person name="Stockel J."/>
            <person name="Liberton M."/>
            <person name="Min H."/>
            <person name="Sherman L.A."/>
            <person name="Pakrasi H.B."/>
        </authorList>
    </citation>
    <scope>NUCLEOTIDE SEQUENCE [LARGE SCALE GENOMIC DNA]</scope>
    <source>
        <strain evidence="3">PCC 7822</strain>
        <plasmid evidence="3">Cy782201</plasmid>
    </source>
</reference>
<evidence type="ECO:0008006" key="4">
    <source>
        <dbReference type="Google" id="ProtNLM"/>
    </source>
</evidence>
<name>E0UL40_GLOV7</name>
<feature type="chain" id="PRO_5003141314" description="PEP-CTERM sorting domain-containing protein" evidence="1">
    <location>
        <begin position="31"/>
        <end position="284"/>
    </location>
</feature>
<evidence type="ECO:0000313" key="3">
    <source>
        <dbReference type="Proteomes" id="UP000008206"/>
    </source>
</evidence>
<dbReference type="AlphaFoldDB" id="E0UL40"/>
<proteinExistence type="predicted"/>
<organism evidence="2 3">
    <name type="scientific">Gloeothece verrucosa (strain PCC 7822)</name>
    <name type="common">Cyanothece sp. (strain PCC 7822)</name>
    <dbReference type="NCBI Taxonomy" id="497965"/>
    <lineage>
        <taxon>Bacteria</taxon>
        <taxon>Bacillati</taxon>
        <taxon>Cyanobacteriota</taxon>
        <taxon>Cyanophyceae</taxon>
        <taxon>Oscillatoriophycideae</taxon>
        <taxon>Chroococcales</taxon>
        <taxon>Aphanothecaceae</taxon>
        <taxon>Gloeothece</taxon>
        <taxon>Gloeothece verrucosa</taxon>
    </lineage>
</organism>
<dbReference type="RefSeq" id="WP_013334420.1">
    <property type="nucleotide sequence ID" value="NC_014533.1"/>
</dbReference>
<dbReference type="HOGENOM" id="CLU_1014594_0_0_3"/>
<dbReference type="EMBL" id="CP002199">
    <property type="protein sequence ID" value="ADN17670.1"/>
    <property type="molecule type" value="Genomic_DNA"/>
</dbReference>
<protein>
    <recommendedName>
        <fullName evidence="4">PEP-CTERM sorting domain-containing protein</fullName>
    </recommendedName>
</protein>
<sequence>MKKPSYQLTSFSVFVGSMLSVFGSVSGASAYTIYNKYTDWQQAVSGSPITFEDFFNPKFRGRKTVLPFSTGIVSTGYDGTKDNVIYGGQSWIEKVAGDFGVDGYIYGGWVEIPNADRTKYPNNYYNSITWTFPTAIQGFFGSFIDTSPSIAGLFLSLNYDDKTSETINFLNVVNLVNKDSTRPRSMPSKNTAGDVIFGITAGKSFTSMTFTTNPNATYYENGFFVDNFSFAAAPLPVLKASNTAKASVPEPLTVLGTATAMVFGALFKQTNLKKISSNLVEDDA</sequence>
<evidence type="ECO:0000313" key="2">
    <source>
        <dbReference type="EMBL" id="ADN17670.1"/>
    </source>
</evidence>
<evidence type="ECO:0000256" key="1">
    <source>
        <dbReference type="SAM" id="SignalP"/>
    </source>
</evidence>